<keyword evidence="1" id="KW-0732">Signal</keyword>
<reference evidence="4" key="1">
    <citation type="submission" date="2025-08" db="UniProtKB">
        <authorList>
            <consortium name="RefSeq"/>
        </authorList>
    </citation>
    <scope>IDENTIFICATION</scope>
    <source>
        <strain evidence="4">15112-1751.03</strain>
        <tissue evidence="4">Whole Adult</tissue>
    </source>
</reference>
<sequence>MLWHKLIAFAVLSLVLCQLHQVNGNDSGCQANFTRVGDTCLKNVSNWYSWYEADRHCRSLGAELVSLQNQEQLQEINKWLNTTGLFMLNFWTSGNRLGRIGNYYWQGTGQEASYLPWGTGQPQSTGNCLLLASKTWGVADYHLEVYNCESWSSAVCEQRPQQYTSRLCLKQDSYESVQVLVN</sequence>
<gene>
    <name evidence="4" type="primary">LOC127565488</name>
</gene>
<dbReference type="OrthoDB" id="441660at2759"/>
<evidence type="ECO:0000313" key="3">
    <source>
        <dbReference type="Proteomes" id="UP000515160"/>
    </source>
</evidence>
<dbReference type="InterPro" id="IPR016187">
    <property type="entry name" value="CTDL_fold"/>
</dbReference>
<dbReference type="InterPro" id="IPR001304">
    <property type="entry name" value="C-type_lectin-like"/>
</dbReference>
<feature type="domain" description="C-type lectin" evidence="2">
    <location>
        <begin position="36"/>
        <end position="157"/>
    </location>
</feature>
<dbReference type="Gene3D" id="3.10.100.10">
    <property type="entry name" value="Mannose-Binding Protein A, subunit A"/>
    <property type="match status" value="1"/>
</dbReference>
<dbReference type="InterPro" id="IPR016186">
    <property type="entry name" value="C-type_lectin-like/link_sf"/>
</dbReference>
<name>A0A9C6W9X9_DROAB</name>
<evidence type="ECO:0000259" key="2">
    <source>
        <dbReference type="PROSITE" id="PS50041"/>
    </source>
</evidence>
<dbReference type="SMART" id="SM00034">
    <property type="entry name" value="CLECT"/>
    <property type="match status" value="1"/>
</dbReference>
<dbReference type="RefSeq" id="XP_051860140.1">
    <property type="nucleotide sequence ID" value="XM_052004180.1"/>
</dbReference>
<proteinExistence type="predicted"/>
<dbReference type="GeneID" id="127565488"/>
<dbReference type="AlphaFoldDB" id="A0A9C6W9X9"/>
<accession>A0A9C6W9X9</accession>
<dbReference type="Pfam" id="PF00059">
    <property type="entry name" value="Lectin_C"/>
    <property type="match status" value="1"/>
</dbReference>
<dbReference type="CDD" id="cd00037">
    <property type="entry name" value="CLECT"/>
    <property type="match status" value="1"/>
</dbReference>
<protein>
    <submittedName>
        <fullName evidence="4">C-type lectin 37Db-like</fullName>
    </submittedName>
</protein>
<feature type="signal peptide" evidence="1">
    <location>
        <begin position="1"/>
        <end position="24"/>
    </location>
</feature>
<evidence type="ECO:0000313" key="4">
    <source>
        <dbReference type="RefSeq" id="XP_051860140.1"/>
    </source>
</evidence>
<dbReference type="PROSITE" id="PS50041">
    <property type="entry name" value="C_TYPE_LECTIN_2"/>
    <property type="match status" value="1"/>
</dbReference>
<organism evidence="3 4">
    <name type="scientific">Drosophila albomicans</name>
    <name type="common">Fruit fly</name>
    <dbReference type="NCBI Taxonomy" id="7291"/>
    <lineage>
        <taxon>Eukaryota</taxon>
        <taxon>Metazoa</taxon>
        <taxon>Ecdysozoa</taxon>
        <taxon>Arthropoda</taxon>
        <taxon>Hexapoda</taxon>
        <taxon>Insecta</taxon>
        <taxon>Pterygota</taxon>
        <taxon>Neoptera</taxon>
        <taxon>Endopterygota</taxon>
        <taxon>Diptera</taxon>
        <taxon>Brachycera</taxon>
        <taxon>Muscomorpha</taxon>
        <taxon>Ephydroidea</taxon>
        <taxon>Drosophilidae</taxon>
        <taxon>Drosophila</taxon>
    </lineage>
</organism>
<feature type="chain" id="PRO_5039709566" evidence="1">
    <location>
        <begin position="25"/>
        <end position="182"/>
    </location>
</feature>
<keyword evidence="3" id="KW-1185">Reference proteome</keyword>
<dbReference type="Proteomes" id="UP000515160">
    <property type="component" value="Chromosome 3"/>
</dbReference>
<dbReference type="SUPFAM" id="SSF56436">
    <property type="entry name" value="C-type lectin-like"/>
    <property type="match status" value="1"/>
</dbReference>
<evidence type="ECO:0000256" key="1">
    <source>
        <dbReference type="SAM" id="SignalP"/>
    </source>
</evidence>